<sequence length="96" mass="10481">QAIAQVCPAALPAFNRALDQAADQARLGSDLAPLRRFTRQWAIHVHIQRQPHLAARFAELEERAQNGTADEARAAASELGRILDEAQATLDEGMNP</sequence>
<dbReference type="InterPro" id="IPR046214">
    <property type="entry name" value="DUF6247"/>
</dbReference>
<gene>
    <name evidence="1" type="ORF">ACFQ07_12040</name>
</gene>
<evidence type="ECO:0000313" key="2">
    <source>
        <dbReference type="Proteomes" id="UP001597083"/>
    </source>
</evidence>
<dbReference type="Pfam" id="PF19760">
    <property type="entry name" value="DUF6247"/>
    <property type="match status" value="1"/>
</dbReference>
<feature type="non-terminal residue" evidence="1">
    <location>
        <position position="1"/>
    </location>
</feature>
<dbReference type="EMBL" id="JBHTIR010001774">
    <property type="protein sequence ID" value="MFD0852959.1"/>
    <property type="molecule type" value="Genomic_DNA"/>
</dbReference>
<reference evidence="2" key="1">
    <citation type="journal article" date="2019" name="Int. J. Syst. Evol. Microbiol.">
        <title>The Global Catalogue of Microorganisms (GCM) 10K type strain sequencing project: providing services to taxonomists for standard genome sequencing and annotation.</title>
        <authorList>
            <consortium name="The Broad Institute Genomics Platform"/>
            <consortium name="The Broad Institute Genome Sequencing Center for Infectious Disease"/>
            <person name="Wu L."/>
            <person name="Ma J."/>
        </authorList>
    </citation>
    <scope>NUCLEOTIDE SEQUENCE [LARGE SCALE GENOMIC DNA]</scope>
    <source>
        <strain evidence="2">JCM 31696</strain>
    </source>
</reference>
<keyword evidence="2" id="KW-1185">Reference proteome</keyword>
<accession>A0ABW3CEL9</accession>
<protein>
    <submittedName>
        <fullName evidence="1">DUF6247 family protein</fullName>
    </submittedName>
</protein>
<proteinExistence type="predicted"/>
<dbReference type="Proteomes" id="UP001597083">
    <property type="component" value="Unassembled WGS sequence"/>
</dbReference>
<evidence type="ECO:0000313" key="1">
    <source>
        <dbReference type="EMBL" id="MFD0852959.1"/>
    </source>
</evidence>
<name>A0ABW3CEL9_9ACTN</name>
<organism evidence="1 2">
    <name type="scientific">Actinomadura adrarensis</name>
    <dbReference type="NCBI Taxonomy" id="1819600"/>
    <lineage>
        <taxon>Bacteria</taxon>
        <taxon>Bacillati</taxon>
        <taxon>Actinomycetota</taxon>
        <taxon>Actinomycetes</taxon>
        <taxon>Streptosporangiales</taxon>
        <taxon>Thermomonosporaceae</taxon>
        <taxon>Actinomadura</taxon>
    </lineage>
</organism>
<comment type="caution">
    <text evidence="1">The sequence shown here is derived from an EMBL/GenBank/DDBJ whole genome shotgun (WGS) entry which is preliminary data.</text>
</comment>